<proteinExistence type="inferred from homology"/>
<evidence type="ECO:0000256" key="1">
    <source>
        <dbReference type="ARBA" id="ARBA00011073"/>
    </source>
</evidence>
<reference evidence="10 11" key="1">
    <citation type="submission" date="2015-03" db="EMBL/GenBank/DDBJ databases">
        <title>RNA-seq based gene annotation and comparative genomics of four Zymoseptoria species reveal species-specific pathogenicity related genes and transposable element activity.</title>
        <authorList>
            <person name="Grandaubert J."/>
            <person name="Bhattacharyya A."/>
            <person name="Stukenbrock E.H."/>
        </authorList>
    </citation>
    <scope>NUCLEOTIDE SEQUENCE [LARGE SCALE GENOMIC DNA]</scope>
    <source>
        <strain evidence="10 11">Zb18110</strain>
    </source>
</reference>
<dbReference type="SUPFAM" id="SSF52743">
    <property type="entry name" value="Subtilisin-like"/>
    <property type="match status" value="1"/>
</dbReference>
<dbReference type="OrthoDB" id="19448at2759"/>
<dbReference type="InterPro" id="IPR050131">
    <property type="entry name" value="Peptidase_S8_subtilisin-like"/>
</dbReference>
<evidence type="ECO:0000256" key="7">
    <source>
        <dbReference type="SAM" id="SignalP"/>
    </source>
</evidence>
<sequence length="233" mass="24065">MQSFFNLLLAVLAVLAAATIDRRQTAETVADSWIVRVDDDSALSAVLAAVRTASGAEAKHSYSIGSFKGFAFDGDDELVSLIANLASIHSIEPDTKVHASAPIINQRALVEQSPAEYGLVRISRRTTGGSTSTYDDSAGAGSTVYVIDTGVNTAHEDFGGRAVVGASFVLLEPKADFNGHGTHCSSIVAGSTYGVVKKANIIGVKVLGALGTGLNSGVLAGIDWAINDAQQKG</sequence>
<dbReference type="PROSITE" id="PS00137">
    <property type="entry name" value="SUBTILASE_HIS"/>
    <property type="match status" value="1"/>
</dbReference>
<dbReference type="PROSITE" id="PS51892">
    <property type="entry name" value="SUBTILASE"/>
    <property type="match status" value="1"/>
</dbReference>
<evidence type="ECO:0000256" key="6">
    <source>
        <dbReference type="PROSITE-ProRule" id="PRU01240"/>
    </source>
</evidence>
<protein>
    <submittedName>
        <fullName evidence="10">Uncharacterized protein</fullName>
    </submittedName>
</protein>
<dbReference type="InterPro" id="IPR022398">
    <property type="entry name" value="Peptidase_S8_His-AS"/>
</dbReference>
<dbReference type="Pfam" id="PF05922">
    <property type="entry name" value="Inhibitor_I9"/>
    <property type="match status" value="1"/>
</dbReference>
<keyword evidence="4" id="KW-0378">Hydrolase</keyword>
<dbReference type="PANTHER" id="PTHR43806">
    <property type="entry name" value="PEPTIDASE S8"/>
    <property type="match status" value="1"/>
</dbReference>
<dbReference type="Gene3D" id="3.30.70.80">
    <property type="entry name" value="Peptidase S8 propeptide/proteinase inhibitor I9"/>
    <property type="match status" value="1"/>
</dbReference>
<accession>A0A0F4G7D9</accession>
<dbReference type="PANTHER" id="PTHR43806:SF58">
    <property type="entry name" value="ALKALINE PROTEASE 1-RELATED"/>
    <property type="match status" value="1"/>
</dbReference>
<keyword evidence="5" id="KW-0720">Serine protease</keyword>
<keyword evidence="3 7" id="KW-0732">Signal</keyword>
<name>A0A0F4G7D9_9PEZI</name>
<gene>
    <name evidence="10" type="ORF">TI39_contig4340g00001</name>
</gene>
<dbReference type="SUPFAM" id="SSF54897">
    <property type="entry name" value="Protease propeptides/inhibitors"/>
    <property type="match status" value="1"/>
</dbReference>
<dbReference type="AlphaFoldDB" id="A0A0F4G7D9"/>
<dbReference type="InterPro" id="IPR037045">
    <property type="entry name" value="S8pro/Inhibitor_I9_sf"/>
</dbReference>
<comment type="caution">
    <text evidence="6">Lacks conserved residue(s) required for the propagation of feature annotation.</text>
</comment>
<dbReference type="GO" id="GO:0006508">
    <property type="term" value="P:proteolysis"/>
    <property type="evidence" value="ECO:0007669"/>
    <property type="project" value="UniProtKB-KW"/>
</dbReference>
<comment type="caution">
    <text evidence="10">The sequence shown here is derived from an EMBL/GenBank/DDBJ whole genome shotgun (WGS) entry which is preliminary data.</text>
</comment>
<dbReference type="InterPro" id="IPR036852">
    <property type="entry name" value="Peptidase_S8/S53_dom_sf"/>
</dbReference>
<evidence type="ECO:0000313" key="10">
    <source>
        <dbReference type="EMBL" id="KJX93291.1"/>
    </source>
</evidence>
<evidence type="ECO:0000256" key="2">
    <source>
        <dbReference type="ARBA" id="ARBA00022670"/>
    </source>
</evidence>
<evidence type="ECO:0000259" key="9">
    <source>
        <dbReference type="Pfam" id="PF05922"/>
    </source>
</evidence>
<dbReference type="Pfam" id="PF00082">
    <property type="entry name" value="Peptidase_S8"/>
    <property type="match status" value="1"/>
</dbReference>
<dbReference type="GO" id="GO:0005576">
    <property type="term" value="C:extracellular region"/>
    <property type="evidence" value="ECO:0007669"/>
    <property type="project" value="UniProtKB-ARBA"/>
</dbReference>
<dbReference type="PRINTS" id="PR00723">
    <property type="entry name" value="SUBTILISIN"/>
</dbReference>
<feature type="domain" description="Peptidase S8/S53" evidence="8">
    <location>
        <begin position="139"/>
        <end position="229"/>
    </location>
</feature>
<dbReference type="InterPro" id="IPR000209">
    <property type="entry name" value="Peptidase_S8/S53_dom"/>
</dbReference>
<dbReference type="GO" id="GO:0004252">
    <property type="term" value="F:serine-type endopeptidase activity"/>
    <property type="evidence" value="ECO:0007669"/>
    <property type="project" value="InterPro"/>
</dbReference>
<dbReference type="InterPro" id="IPR010259">
    <property type="entry name" value="S8pro/Inhibitor_I9"/>
</dbReference>
<dbReference type="Proteomes" id="UP000033647">
    <property type="component" value="Unassembled WGS sequence"/>
</dbReference>
<organism evidence="10 11">
    <name type="scientific">Zymoseptoria brevis</name>
    <dbReference type="NCBI Taxonomy" id="1047168"/>
    <lineage>
        <taxon>Eukaryota</taxon>
        <taxon>Fungi</taxon>
        <taxon>Dikarya</taxon>
        <taxon>Ascomycota</taxon>
        <taxon>Pezizomycotina</taxon>
        <taxon>Dothideomycetes</taxon>
        <taxon>Dothideomycetidae</taxon>
        <taxon>Mycosphaerellales</taxon>
        <taxon>Mycosphaerellaceae</taxon>
        <taxon>Zymoseptoria</taxon>
    </lineage>
</organism>
<evidence type="ECO:0000259" key="8">
    <source>
        <dbReference type="Pfam" id="PF00082"/>
    </source>
</evidence>
<feature type="signal peptide" evidence="7">
    <location>
        <begin position="1"/>
        <end position="18"/>
    </location>
</feature>
<keyword evidence="2" id="KW-0645">Protease</keyword>
<dbReference type="PROSITE" id="PS00136">
    <property type="entry name" value="SUBTILASE_ASP"/>
    <property type="match status" value="1"/>
</dbReference>
<comment type="similarity">
    <text evidence="1 6">Belongs to the peptidase S8 family.</text>
</comment>
<evidence type="ECO:0000256" key="4">
    <source>
        <dbReference type="ARBA" id="ARBA00022801"/>
    </source>
</evidence>
<dbReference type="Gene3D" id="3.40.50.200">
    <property type="entry name" value="Peptidase S8/S53 domain"/>
    <property type="match status" value="1"/>
</dbReference>
<dbReference type="EMBL" id="LAFY01004299">
    <property type="protein sequence ID" value="KJX93291.1"/>
    <property type="molecule type" value="Genomic_DNA"/>
</dbReference>
<feature type="domain" description="Inhibitor I9" evidence="9">
    <location>
        <begin position="45"/>
        <end position="99"/>
    </location>
</feature>
<evidence type="ECO:0000313" key="11">
    <source>
        <dbReference type="Proteomes" id="UP000033647"/>
    </source>
</evidence>
<dbReference type="InterPro" id="IPR023827">
    <property type="entry name" value="Peptidase_S8_Asp-AS"/>
</dbReference>
<keyword evidence="11" id="KW-1185">Reference proteome</keyword>
<dbReference type="InterPro" id="IPR015500">
    <property type="entry name" value="Peptidase_S8_subtilisin-rel"/>
</dbReference>
<evidence type="ECO:0000256" key="3">
    <source>
        <dbReference type="ARBA" id="ARBA00022729"/>
    </source>
</evidence>
<dbReference type="STRING" id="1047168.A0A0F4G7D9"/>
<feature type="chain" id="PRO_5002468594" evidence="7">
    <location>
        <begin position="19"/>
        <end position="233"/>
    </location>
</feature>
<evidence type="ECO:0000256" key="5">
    <source>
        <dbReference type="ARBA" id="ARBA00022825"/>
    </source>
</evidence>